<dbReference type="OrthoDB" id="6160190at2759"/>
<dbReference type="AlphaFoldDB" id="A0A6J8DSV2"/>
<name>A0A6J8DSV2_MYTCO</name>
<dbReference type="PROSITE" id="PS50168">
    <property type="entry name" value="DED"/>
    <property type="match status" value="1"/>
</dbReference>
<keyword evidence="3" id="KW-1185">Reference proteome</keyword>
<dbReference type="InterPro" id="IPR011029">
    <property type="entry name" value="DEATH-like_dom_sf"/>
</dbReference>
<dbReference type="EMBL" id="CACVKT020007831">
    <property type="protein sequence ID" value="CAC5411159.1"/>
    <property type="molecule type" value="Genomic_DNA"/>
</dbReference>
<dbReference type="Pfam" id="PF01335">
    <property type="entry name" value="DED"/>
    <property type="match status" value="1"/>
</dbReference>
<dbReference type="InterPro" id="IPR001875">
    <property type="entry name" value="DED_dom"/>
</dbReference>
<proteinExistence type="predicted"/>
<gene>
    <name evidence="2" type="ORF">MCOR_44282</name>
</gene>
<dbReference type="CDD" id="cd00045">
    <property type="entry name" value="DED"/>
    <property type="match status" value="1"/>
</dbReference>
<evidence type="ECO:0000313" key="3">
    <source>
        <dbReference type="Proteomes" id="UP000507470"/>
    </source>
</evidence>
<dbReference type="Gene3D" id="1.10.533.10">
    <property type="entry name" value="Death Domain, Fas"/>
    <property type="match status" value="1"/>
</dbReference>
<protein>
    <recommendedName>
        <fullName evidence="1">DED domain-containing protein</fullName>
    </recommendedName>
</protein>
<evidence type="ECO:0000313" key="2">
    <source>
        <dbReference type="EMBL" id="CAC5411159.1"/>
    </source>
</evidence>
<evidence type="ECO:0000259" key="1">
    <source>
        <dbReference type="PROSITE" id="PS50168"/>
    </source>
</evidence>
<dbReference type="Proteomes" id="UP000507470">
    <property type="component" value="Unassembled WGS sequence"/>
</dbReference>
<sequence length="493" mass="55965">MEIDVNAGATFENPSLDYQLNVCLGNISKEITENELTHMKFLLSGNVSNIFLTSFSDGGTPRGVLEKISTPLKLFEHLKGRCLLSRENILYIQAMLYHAGRIDLFNKMLDFAKQRGETLHCFPESETPVYGYKFVKVHVAGTDNYNRSTLEAIQSTVSAYMNVPSHFVTVQGIQATQSYLITFMVPEHCIEFLTVIKPAEKRCLLSLGVDFIMIEGTTIALEEKNSGKEPVQELQLNKELQNCFIRNASLKKQLEHYQLNEMNAGINVPSNLSRSLTLLITFLFNIVKNRTTEFIGTISIASAHNYFQHCLDKVKGLGYDMHVIDSLLEAQSIIVRKQNLESHRLLIQQQQYQIEDLENCIGVLQAERAKLKYVLGQSVYEQVFSENDRPLFVYCINGSLPFLLVQIGLDNTLDQLKPYLKEASTFLTKTDTERLIQGFDLNQDEEKMFRGGKRCFIEALIIADLQKSGDFDIGWYIIIRITASFLSSPCQKS</sequence>
<organism evidence="2 3">
    <name type="scientific">Mytilus coruscus</name>
    <name type="common">Sea mussel</name>
    <dbReference type="NCBI Taxonomy" id="42192"/>
    <lineage>
        <taxon>Eukaryota</taxon>
        <taxon>Metazoa</taxon>
        <taxon>Spiralia</taxon>
        <taxon>Lophotrochozoa</taxon>
        <taxon>Mollusca</taxon>
        <taxon>Bivalvia</taxon>
        <taxon>Autobranchia</taxon>
        <taxon>Pteriomorphia</taxon>
        <taxon>Mytilida</taxon>
        <taxon>Mytiloidea</taxon>
        <taxon>Mytilidae</taxon>
        <taxon>Mytilinae</taxon>
        <taxon>Mytilus</taxon>
    </lineage>
</organism>
<dbReference type="GO" id="GO:0042981">
    <property type="term" value="P:regulation of apoptotic process"/>
    <property type="evidence" value="ECO:0007669"/>
    <property type="project" value="InterPro"/>
</dbReference>
<dbReference type="SUPFAM" id="SSF47986">
    <property type="entry name" value="DEATH domain"/>
    <property type="match status" value="1"/>
</dbReference>
<feature type="domain" description="DED" evidence="1">
    <location>
        <begin position="19"/>
        <end position="110"/>
    </location>
</feature>
<accession>A0A6J8DSV2</accession>
<reference evidence="2 3" key="1">
    <citation type="submission" date="2020-06" db="EMBL/GenBank/DDBJ databases">
        <authorList>
            <person name="Li R."/>
            <person name="Bekaert M."/>
        </authorList>
    </citation>
    <scope>NUCLEOTIDE SEQUENCE [LARGE SCALE GENOMIC DNA]</scope>
    <source>
        <strain evidence="3">wild</strain>
    </source>
</reference>